<dbReference type="AlphaFoldDB" id="A0AAD4PSM5"/>
<gene>
    <name evidence="1" type="ORF">BGW36DRAFT_388710</name>
</gene>
<dbReference type="Proteomes" id="UP001201262">
    <property type="component" value="Unassembled WGS sequence"/>
</dbReference>
<keyword evidence="2" id="KW-1185">Reference proteome</keyword>
<accession>A0AAD4PSM5</accession>
<dbReference type="PANTHER" id="PTHR38790">
    <property type="entry name" value="2EXR DOMAIN-CONTAINING PROTEIN-RELATED"/>
    <property type="match status" value="1"/>
</dbReference>
<organism evidence="1 2">
    <name type="scientific">Talaromyces proteolyticus</name>
    <dbReference type="NCBI Taxonomy" id="1131652"/>
    <lineage>
        <taxon>Eukaryota</taxon>
        <taxon>Fungi</taxon>
        <taxon>Dikarya</taxon>
        <taxon>Ascomycota</taxon>
        <taxon>Pezizomycotina</taxon>
        <taxon>Eurotiomycetes</taxon>
        <taxon>Eurotiomycetidae</taxon>
        <taxon>Eurotiales</taxon>
        <taxon>Trichocomaceae</taxon>
        <taxon>Talaromyces</taxon>
        <taxon>Talaromyces sect. Bacilispori</taxon>
    </lineage>
</organism>
<dbReference type="RefSeq" id="XP_046067733.1">
    <property type="nucleotide sequence ID" value="XM_046217257.1"/>
</dbReference>
<protein>
    <submittedName>
        <fullName evidence="1">Uncharacterized protein</fullName>
    </submittedName>
</protein>
<dbReference type="GeneID" id="70247544"/>
<dbReference type="EMBL" id="JAJTJA010000012">
    <property type="protein sequence ID" value="KAH8691641.1"/>
    <property type="molecule type" value="Genomic_DNA"/>
</dbReference>
<sequence length="481" mass="55463">MMVYKALFVLDKPIEIRRCAARVWCAVYRQWWPVDFEDPRKTILQHQSHRDCQAKIVTLLSTDLCTTSDAQLHAAHFPCVKLLDRAGSRLDLSVLRACRQTYTEARHIPYTDNVFVSHDLSSFSNFLYCLKIWQVRSIRHLNFQILEARGMTKFLAEWNDLFSLLATVCDCLRTLSVQVQLFDPPYACWSSFWDAGLLELDRLDLKGLSFVILDRDGKLYFAYTAGNFAPAKISLLGRAKSVLDVDLFETVGTLKPAKGIIHSDLVSFRACRNRFREAHAYDVNNNADGSIFFRFSPNPCPLYVRNLIHLIPRRNRSHVDIRREDRLEREYSTYQYAYQANEQGTDKVDRIIGYQFGGGGYTPDNDEVARNVERVRLARNRLAERMKWSGSATTTTRASIRQKNYETPTYSSPIEAIAGKNTLIDNSPLGSWRRRLNEEVFAPFFECFPPERVTDKTKRGQAWQCHECAISATDIQCFLSQ</sequence>
<reference evidence="1" key="1">
    <citation type="submission" date="2021-12" db="EMBL/GenBank/DDBJ databases">
        <title>Convergent genome expansion in fungi linked to evolution of root-endophyte symbiosis.</title>
        <authorList>
            <consortium name="DOE Joint Genome Institute"/>
            <person name="Ke Y.-H."/>
            <person name="Bonito G."/>
            <person name="Liao H.-L."/>
            <person name="Looney B."/>
            <person name="Rojas-Flechas A."/>
            <person name="Nash J."/>
            <person name="Hameed K."/>
            <person name="Schadt C."/>
            <person name="Martin F."/>
            <person name="Crous P.W."/>
            <person name="Miettinen O."/>
            <person name="Magnuson J.K."/>
            <person name="Labbe J."/>
            <person name="Jacobson D."/>
            <person name="Doktycz M.J."/>
            <person name="Veneault-Fourrey C."/>
            <person name="Kuo A."/>
            <person name="Mondo S."/>
            <person name="Calhoun S."/>
            <person name="Riley R."/>
            <person name="Ohm R."/>
            <person name="LaButti K."/>
            <person name="Andreopoulos B."/>
            <person name="Pangilinan J."/>
            <person name="Nolan M."/>
            <person name="Tritt A."/>
            <person name="Clum A."/>
            <person name="Lipzen A."/>
            <person name="Daum C."/>
            <person name="Barry K."/>
            <person name="Grigoriev I.V."/>
            <person name="Vilgalys R."/>
        </authorList>
    </citation>
    <scope>NUCLEOTIDE SEQUENCE</scope>
    <source>
        <strain evidence="1">PMI_201</strain>
    </source>
</reference>
<evidence type="ECO:0000313" key="1">
    <source>
        <dbReference type="EMBL" id="KAH8691641.1"/>
    </source>
</evidence>
<comment type="caution">
    <text evidence="1">The sequence shown here is derived from an EMBL/GenBank/DDBJ whole genome shotgun (WGS) entry which is preliminary data.</text>
</comment>
<proteinExistence type="predicted"/>
<evidence type="ECO:0000313" key="2">
    <source>
        <dbReference type="Proteomes" id="UP001201262"/>
    </source>
</evidence>
<name>A0AAD4PSM5_9EURO</name>
<dbReference type="PANTHER" id="PTHR38790:SF9">
    <property type="entry name" value="F-BOX DOMAIN-CONTAINING PROTEIN"/>
    <property type="match status" value="1"/>
</dbReference>